<feature type="transmembrane region" description="Helical" evidence="1">
    <location>
        <begin position="93"/>
        <end position="117"/>
    </location>
</feature>
<feature type="domain" description="CAAX prenyl protease 2/Lysostaphin resistance protein A-like" evidence="2">
    <location>
        <begin position="132"/>
        <end position="221"/>
    </location>
</feature>
<accession>U3GWN0</accession>
<reference evidence="3 4" key="1">
    <citation type="journal article" date="2013" name="Genome Announc.">
        <title>Whole-Genome Sequence of the Clinical Strain Corynebacterium argentoratense DSM 44202, Isolated from a Human Throat Specimen.</title>
        <authorList>
            <person name="Bomholt C."/>
            <person name="Glaub A."/>
            <person name="Gravermann K."/>
            <person name="Albersmeier A."/>
            <person name="Brinkrolf K."/>
            <person name="Ruckert C."/>
            <person name="Tauch A."/>
        </authorList>
    </citation>
    <scope>NUCLEOTIDE SEQUENCE [LARGE SCALE GENOMIC DNA]</scope>
    <source>
        <strain evidence="3">DSM 44202</strain>
    </source>
</reference>
<dbReference type="EMBL" id="CP006365">
    <property type="protein sequence ID" value="AGU15960.1"/>
    <property type="molecule type" value="Genomic_DNA"/>
</dbReference>
<evidence type="ECO:0000259" key="2">
    <source>
        <dbReference type="Pfam" id="PF02517"/>
    </source>
</evidence>
<feature type="transmembrane region" description="Helical" evidence="1">
    <location>
        <begin position="59"/>
        <end position="81"/>
    </location>
</feature>
<evidence type="ECO:0000256" key="1">
    <source>
        <dbReference type="SAM" id="Phobius"/>
    </source>
</evidence>
<dbReference type="GO" id="GO:0004175">
    <property type="term" value="F:endopeptidase activity"/>
    <property type="evidence" value="ECO:0007669"/>
    <property type="project" value="UniProtKB-ARBA"/>
</dbReference>
<evidence type="ECO:0000313" key="4">
    <source>
        <dbReference type="Proteomes" id="UP000016943"/>
    </source>
</evidence>
<evidence type="ECO:0000313" key="3">
    <source>
        <dbReference type="EMBL" id="AGU15960.1"/>
    </source>
</evidence>
<dbReference type="HOGENOM" id="CLU_080128_0_0_11"/>
<dbReference type="Pfam" id="PF02517">
    <property type="entry name" value="Rce1-like"/>
    <property type="match status" value="1"/>
</dbReference>
<proteinExistence type="predicted"/>
<sequence length="235" mass="25115">MTPRGLLWSEIAVVLLVTFGMSGLRAVLKLVGALLDPAPLNEQSVAIGGAQASVRWLDVALQLSSVLSLLSWAALVLVLGIRVVRPRASDAGWGAVLAACIGLPGLVLYMVAVHMGWSVQVKPSMGLSLSGIVLALLWAEANALAEELVVVQWLATRLETLGVRVWVIIAASSLLRASYHLYQGVSAGFGNVVMGVVFAYVFLRWQRVWPLVWGHFLIDAVAFVGYPLLGSHLGL</sequence>
<dbReference type="RefSeq" id="WP_021012356.1">
    <property type="nucleotide sequence ID" value="NC_022198.1"/>
</dbReference>
<dbReference type="OrthoDB" id="4453618at2"/>
<dbReference type="GeneID" id="78250591"/>
<dbReference type="STRING" id="1348662.CARG_09320"/>
<organism evidence="3 4">
    <name type="scientific">Corynebacterium argentoratense DSM 44202</name>
    <dbReference type="NCBI Taxonomy" id="1348662"/>
    <lineage>
        <taxon>Bacteria</taxon>
        <taxon>Bacillati</taxon>
        <taxon>Actinomycetota</taxon>
        <taxon>Actinomycetes</taxon>
        <taxon>Mycobacteriales</taxon>
        <taxon>Corynebacteriaceae</taxon>
        <taxon>Corynebacterium</taxon>
    </lineage>
</organism>
<dbReference type="AlphaFoldDB" id="U3GWN0"/>
<protein>
    <recommendedName>
        <fullName evidence="2">CAAX prenyl protease 2/Lysostaphin resistance protein A-like domain-containing protein</fullName>
    </recommendedName>
</protein>
<feature type="transmembrane region" description="Helical" evidence="1">
    <location>
        <begin position="210"/>
        <end position="229"/>
    </location>
</feature>
<name>U3GWN0_9CORY</name>
<dbReference type="KEGG" id="caz:CARG_09320"/>
<keyword evidence="1" id="KW-0812">Transmembrane</keyword>
<dbReference type="GO" id="GO:0080120">
    <property type="term" value="P:CAAX-box protein maturation"/>
    <property type="evidence" value="ECO:0007669"/>
    <property type="project" value="UniProtKB-ARBA"/>
</dbReference>
<dbReference type="PATRIC" id="fig|1348662.3.peg.1844"/>
<dbReference type="Proteomes" id="UP000016943">
    <property type="component" value="Chromosome"/>
</dbReference>
<dbReference type="InterPro" id="IPR003675">
    <property type="entry name" value="Rce1/LyrA-like_dom"/>
</dbReference>
<keyword evidence="1" id="KW-1133">Transmembrane helix</keyword>
<keyword evidence="4" id="KW-1185">Reference proteome</keyword>
<feature type="transmembrane region" description="Helical" evidence="1">
    <location>
        <begin position="7"/>
        <end position="28"/>
    </location>
</feature>
<feature type="transmembrane region" description="Helical" evidence="1">
    <location>
        <begin position="185"/>
        <end position="203"/>
    </location>
</feature>
<keyword evidence="1" id="KW-0472">Membrane</keyword>
<dbReference type="eggNOG" id="COG1266">
    <property type="taxonomic scope" value="Bacteria"/>
</dbReference>
<gene>
    <name evidence="3" type="ORF">CARG_09320</name>
</gene>